<evidence type="ECO:0000313" key="5">
    <source>
        <dbReference type="Proteomes" id="UP000320431"/>
    </source>
</evidence>
<dbReference type="SUPFAM" id="SSF52096">
    <property type="entry name" value="ClpP/crotonase"/>
    <property type="match status" value="1"/>
</dbReference>
<dbReference type="PROSITE" id="PS00166">
    <property type="entry name" value="ENOYL_COA_HYDRATASE"/>
    <property type="match status" value="1"/>
</dbReference>
<dbReference type="InterPro" id="IPR018376">
    <property type="entry name" value="Enoyl-CoA_hyd/isom_CS"/>
</dbReference>
<comment type="caution">
    <text evidence="4">The sequence shown here is derived from an EMBL/GenBank/DDBJ whole genome shotgun (WGS) entry which is preliminary data.</text>
</comment>
<name>A0A508AUT1_9GAMM</name>
<dbReference type="Proteomes" id="UP000320431">
    <property type="component" value="Unassembled WGS sequence"/>
</dbReference>
<dbReference type="EMBL" id="VICD02000099">
    <property type="protein sequence ID" value="KAB8193352.1"/>
    <property type="molecule type" value="Genomic_DNA"/>
</dbReference>
<organism evidence="4 5">
    <name type="scientific">Marilutibacter maris</name>
    <dbReference type="NCBI Taxonomy" id="1605891"/>
    <lineage>
        <taxon>Bacteria</taxon>
        <taxon>Pseudomonadati</taxon>
        <taxon>Pseudomonadota</taxon>
        <taxon>Gammaproteobacteria</taxon>
        <taxon>Lysobacterales</taxon>
        <taxon>Lysobacteraceae</taxon>
        <taxon>Marilutibacter</taxon>
    </lineage>
</organism>
<dbReference type="GO" id="GO:0016853">
    <property type="term" value="F:isomerase activity"/>
    <property type="evidence" value="ECO:0007669"/>
    <property type="project" value="UniProtKB-KW"/>
</dbReference>
<sequence length="304" mass="32284">MERLGDRRLQRTGRGQGRAVGRVRGAGAGQGRNHAHLYRPLPVAGGHPPVSPHDLVESRRHGDIVELQLARAPVNALNPALCGALHGAIAAAVASQARGIVLSGGPKVFSAGLDVPHLLSLGEDKAALKAAWEAFFGAARALVECPVPVVAAIAGHAPAGGCVLALCCDYRVMASGPYRIGLNETRVGLVAPEGIQRLMRRVVGPYRAERLLVAGEMIESEQALAFGLVDELVGIDEVAQRARSWLEQLLALPTEAMLQTRVIARADMVAAMQPELIQLDRFIDAWYDAGTQRALNALVASLRK</sequence>
<dbReference type="PANTHER" id="PTHR11941">
    <property type="entry name" value="ENOYL-COA HYDRATASE-RELATED"/>
    <property type="match status" value="1"/>
</dbReference>
<dbReference type="InterPro" id="IPR029045">
    <property type="entry name" value="ClpP/crotonase-like_dom_sf"/>
</dbReference>
<feature type="region of interest" description="Disordered" evidence="3">
    <location>
        <begin position="1"/>
        <end position="32"/>
    </location>
</feature>
<accession>A0A508AUT1</accession>
<evidence type="ECO:0000256" key="3">
    <source>
        <dbReference type="SAM" id="MobiDB-lite"/>
    </source>
</evidence>
<keyword evidence="4" id="KW-0413">Isomerase</keyword>
<reference evidence="4 5" key="1">
    <citation type="submission" date="2019-10" db="EMBL/GenBank/DDBJ databases">
        <title>Lysobacter alkalisoli sp. nov., isolated from saline-alkaline soil.</title>
        <authorList>
            <person name="Sun J.-Q."/>
        </authorList>
    </citation>
    <scope>NUCLEOTIDE SEQUENCE [LARGE SCALE GENOMIC DNA]</scope>
    <source>
        <strain evidence="4 5">KCTC 42381</strain>
    </source>
</reference>
<dbReference type="Pfam" id="PF00378">
    <property type="entry name" value="ECH_1"/>
    <property type="match status" value="1"/>
</dbReference>
<dbReference type="GO" id="GO:0006635">
    <property type="term" value="P:fatty acid beta-oxidation"/>
    <property type="evidence" value="ECO:0007669"/>
    <property type="project" value="TreeGrafter"/>
</dbReference>
<proteinExistence type="inferred from homology"/>
<dbReference type="PANTHER" id="PTHR11941:SF54">
    <property type="entry name" value="ENOYL-COA HYDRATASE, MITOCHONDRIAL"/>
    <property type="match status" value="1"/>
</dbReference>
<feature type="compositionally biased region" description="Gly residues" evidence="3">
    <location>
        <begin position="14"/>
        <end position="30"/>
    </location>
</feature>
<dbReference type="CDD" id="cd06558">
    <property type="entry name" value="crotonase-like"/>
    <property type="match status" value="1"/>
</dbReference>
<dbReference type="AlphaFoldDB" id="A0A508AUT1"/>
<comment type="similarity">
    <text evidence="1 2">Belongs to the enoyl-CoA hydratase/isomerase family.</text>
</comment>
<evidence type="ECO:0000256" key="2">
    <source>
        <dbReference type="RuleBase" id="RU003707"/>
    </source>
</evidence>
<evidence type="ECO:0000256" key="1">
    <source>
        <dbReference type="ARBA" id="ARBA00005254"/>
    </source>
</evidence>
<gene>
    <name evidence="4" type="ORF">FKV24_006730</name>
</gene>
<evidence type="ECO:0000313" key="4">
    <source>
        <dbReference type="EMBL" id="KAB8193352.1"/>
    </source>
</evidence>
<dbReference type="Gene3D" id="3.90.226.10">
    <property type="entry name" value="2-enoyl-CoA Hydratase, Chain A, domain 1"/>
    <property type="match status" value="1"/>
</dbReference>
<protein>
    <submittedName>
        <fullName evidence="4">Enoyl-CoA hydratase/isomerase family protein</fullName>
    </submittedName>
</protein>
<dbReference type="InterPro" id="IPR001753">
    <property type="entry name" value="Enoyl-CoA_hydra/iso"/>
</dbReference>